<dbReference type="Proteomes" id="UP000183987">
    <property type="component" value="Unassembled WGS sequence"/>
</dbReference>
<proteinExistence type="predicted"/>
<dbReference type="RefSeq" id="WP_072855544.1">
    <property type="nucleotide sequence ID" value="NZ_FQUE01000001.1"/>
</dbReference>
<accession>A0A1M4TQD0</accession>
<keyword evidence="1" id="KW-0732">Signal</keyword>
<sequence length="157" mass="16818">MTSRPLILTLLLAGSAAGAQQVAFRDDRSSPAAVVESLYNAVNRHEYLRAYSYFARDRIGDYAAFKAGYADTDHVDLRLGTPVTEGAAGTTYTMLPVVIRATDTEGTEAVFTGCYQLSQVSPSIQDQPPYVPIRIIEGTLAATDTAFADATGRCATD</sequence>
<protein>
    <submittedName>
        <fullName evidence="2">Uncharacterized protein</fullName>
    </submittedName>
</protein>
<keyword evidence="3" id="KW-1185">Reference proteome</keyword>
<evidence type="ECO:0000313" key="3">
    <source>
        <dbReference type="Proteomes" id="UP000183987"/>
    </source>
</evidence>
<organism evidence="2 3">
    <name type="scientific">Loktanella atrilutea</name>
    <dbReference type="NCBI Taxonomy" id="366533"/>
    <lineage>
        <taxon>Bacteria</taxon>
        <taxon>Pseudomonadati</taxon>
        <taxon>Pseudomonadota</taxon>
        <taxon>Alphaproteobacteria</taxon>
        <taxon>Rhodobacterales</taxon>
        <taxon>Roseobacteraceae</taxon>
        <taxon>Loktanella</taxon>
    </lineage>
</organism>
<dbReference type="OrthoDB" id="7863791at2"/>
<feature type="signal peptide" evidence="1">
    <location>
        <begin position="1"/>
        <end position="19"/>
    </location>
</feature>
<dbReference type="EMBL" id="FQUE01000001">
    <property type="protein sequence ID" value="SHE46594.1"/>
    <property type="molecule type" value="Genomic_DNA"/>
</dbReference>
<evidence type="ECO:0000313" key="2">
    <source>
        <dbReference type="EMBL" id="SHE46594.1"/>
    </source>
</evidence>
<reference evidence="3" key="1">
    <citation type="submission" date="2016-11" db="EMBL/GenBank/DDBJ databases">
        <authorList>
            <person name="Varghese N."/>
            <person name="Submissions S."/>
        </authorList>
    </citation>
    <scope>NUCLEOTIDE SEQUENCE [LARGE SCALE GENOMIC DNA]</scope>
    <source>
        <strain evidence="3">DSM 29326</strain>
    </source>
</reference>
<gene>
    <name evidence="2" type="ORF">SAMN05444339_101444</name>
</gene>
<name>A0A1M4TQD0_LOKAT</name>
<evidence type="ECO:0000256" key="1">
    <source>
        <dbReference type="SAM" id="SignalP"/>
    </source>
</evidence>
<feature type="chain" id="PRO_5012906085" evidence="1">
    <location>
        <begin position="20"/>
        <end position="157"/>
    </location>
</feature>
<dbReference type="AlphaFoldDB" id="A0A1M4TQD0"/>